<keyword evidence="4" id="KW-1185">Reference proteome</keyword>
<dbReference type="OrthoDB" id="4773342at2"/>
<keyword evidence="2" id="KW-0812">Transmembrane</keyword>
<dbReference type="SUPFAM" id="SSF56112">
    <property type="entry name" value="Protein kinase-like (PK-like)"/>
    <property type="match status" value="1"/>
</dbReference>
<sequence>MGEDLDGRADQYALAATAYHLLSGRAVFEHSNPTIVISRHLNATPGRLADSHPALAFVDPVLQQGLAKDPAERYPSCTEFAKALRVAVTAAIEAGANPGKGVSSQSPTQHATVPPVLRAAAAQTQAAAAPRQGPAESAVAPAVSGHGEGMSKTLLGVVAGAVIVAAAAVATTVAVAVMSGASDGKNPETPQPATKTSSRPAPTATVTPTTIARPAQTPPPPFPSPAPTPAITVIDVAVSQGSAGVITRSGRTACQIMAADVGCEVEWEVATPLVYGSPATGVRIYANGQWEWAIGNMGNTSSFTTLNYGTKYRALGWTIEPSSAGTKFTNINTGHGIFVSTGGIDPF</sequence>
<organism evidence="3 4">
    <name type="scientific">Mycobacterium dioxanotrophicus</name>
    <dbReference type="NCBI Taxonomy" id="482462"/>
    <lineage>
        <taxon>Bacteria</taxon>
        <taxon>Bacillati</taxon>
        <taxon>Actinomycetota</taxon>
        <taxon>Actinomycetes</taxon>
        <taxon>Mycobacteriales</taxon>
        <taxon>Mycobacteriaceae</taxon>
        <taxon>Mycobacterium</taxon>
    </lineage>
</organism>
<feature type="region of interest" description="Disordered" evidence="1">
    <location>
        <begin position="119"/>
        <end position="146"/>
    </location>
</feature>
<dbReference type="Gene3D" id="1.10.510.10">
    <property type="entry name" value="Transferase(Phosphotransferase) domain 1"/>
    <property type="match status" value="1"/>
</dbReference>
<keyword evidence="2" id="KW-0472">Membrane</keyword>
<accession>A0A1Y0CGM9</accession>
<dbReference type="KEGG" id="mdx:BTO20_36510"/>
<keyword evidence="3" id="KW-0614">Plasmid</keyword>
<name>A0A1Y0CGM9_9MYCO</name>
<feature type="compositionally biased region" description="Low complexity" evidence="1">
    <location>
        <begin position="196"/>
        <end position="215"/>
    </location>
</feature>
<dbReference type="InterPro" id="IPR011009">
    <property type="entry name" value="Kinase-like_dom_sf"/>
</dbReference>
<proteinExistence type="predicted"/>
<feature type="compositionally biased region" description="Pro residues" evidence="1">
    <location>
        <begin position="216"/>
        <end position="228"/>
    </location>
</feature>
<evidence type="ECO:0000313" key="3">
    <source>
        <dbReference type="EMBL" id="ART74167.1"/>
    </source>
</evidence>
<geneLocation type="plasmid" evidence="3 4">
    <name>unnamed1</name>
</geneLocation>
<evidence type="ECO:0000256" key="1">
    <source>
        <dbReference type="SAM" id="MobiDB-lite"/>
    </source>
</evidence>
<evidence type="ECO:0000313" key="4">
    <source>
        <dbReference type="Proteomes" id="UP000195331"/>
    </source>
</evidence>
<dbReference type="EMBL" id="CP020810">
    <property type="protein sequence ID" value="ART74167.1"/>
    <property type="molecule type" value="Genomic_DNA"/>
</dbReference>
<gene>
    <name evidence="3" type="ORF">BTO20_36510</name>
</gene>
<dbReference type="Proteomes" id="UP000195331">
    <property type="component" value="Plasmid unnamed1"/>
</dbReference>
<dbReference type="AlphaFoldDB" id="A0A1Y0CGM9"/>
<feature type="region of interest" description="Disordered" evidence="1">
    <location>
        <begin position="180"/>
        <end position="228"/>
    </location>
</feature>
<evidence type="ECO:0000256" key="2">
    <source>
        <dbReference type="SAM" id="Phobius"/>
    </source>
</evidence>
<keyword evidence="2" id="KW-1133">Transmembrane helix</keyword>
<evidence type="ECO:0008006" key="5">
    <source>
        <dbReference type="Google" id="ProtNLM"/>
    </source>
</evidence>
<reference evidence="3 4" key="1">
    <citation type="submission" date="2017-04" db="EMBL/GenBank/DDBJ databases">
        <title>Whole Genome Sequence of 1,4-Dioxane Degrading Bacterium Mycobacterium dioxanotrophicus PH-06.</title>
        <authorList>
            <person name="He Y."/>
        </authorList>
    </citation>
    <scope>NUCLEOTIDE SEQUENCE [LARGE SCALE GENOMIC DNA]</scope>
    <source>
        <strain evidence="3 4">PH-06</strain>
        <plasmid evidence="3 4">unnamed1</plasmid>
    </source>
</reference>
<protein>
    <recommendedName>
        <fullName evidence="5">Protein kinase domain-containing protein</fullName>
    </recommendedName>
</protein>
<feature type="compositionally biased region" description="Low complexity" evidence="1">
    <location>
        <begin position="119"/>
        <end position="129"/>
    </location>
</feature>
<feature type="transmembrane region" description="Helical" evidence="2">
    <location>
        <begin position="154"/>
        <end position="178"/>
    </location>
</feature>
<dbReference type="RefSeq" id="WP_087083266.1">
    <property type="nucleotide sequence ID" value="NZ_CP020810.1"/>
</dbReference>